<feature type="compositionally biased region" description="Basic and acidic residues" evidence="2">
    <location>
        <begin position="504"/>
        <end position="518"/>
    </location>
</feature>
<feature type="region of interest" description="Disordered" evidence="2">
    <location>
        <begin position="245"/>
        <end position="329"/>
    </location>
</feature>
<proteinExistence type="predicted"/>
<feature type="region of interest" description="Disordered" evidence="2">
    <location>
        <begin position="457"/>
        <end position="480"/>
    </location>
</feature>
<accession>A0A078AZF6</accession>
<sequence>MNSQQTQQNIAVPSLNLLKVQKFKDKQDVIKDIIAQDKMGDKNVKKEGQREQFYKPNAKSMALQHSLDNQTHSPKNSSFTKAEIQAAAQVHEEYPRLFKKKQALQELREIQKEVAKCKKPIIMNKNSSSQNINVSRQLGKHQKRDSQNQGIFKNEISQQQIQQSTHQNLNGLSINEIEKRFQQQISVMEHEYDIDGETAANSANQYPTQKLQSHLKDLAQLQNDLNRLNNDQKLSKNNFEKMKMFFKRNNTRSRLKQRGGPHDEEASDVNNKSSKRNKNKSSSFDYYNDESKRSGNSQDYSEIQSNLGPKEGQTHHKNQSTKHLTNQRNNIEKHVKTKCQFETQKYDTSLNDLSVVQQRLKKECKGDLGIVNPMKAFSILNMIQKEDCPEAYEPEIVTLHKQKLLEKQRIEEYNNDVDKTLFDFDDDIDKLSNVSERYQVQGFYLVEDPQVNNKTIQESKQENSLQTDEQSKYKQRKKKTKDVNFEIDQVKAEMIKDLSYYNKNKRDDSDSPRQDNFKNSKPANQNQGFNIKSRKNENDRIISSIKQQRRNVFNHQPLYDEPLNKSYSRKNRASQGMSQGLNRYKPNINRDLGNLQERVATSAAPKERNLNDQLSSFKKDAMNFPPSNIKSDINVFKQKNERPQIPSTLERPGACVIKDIYGQMSKMNYESHFKNTMMILDQQSQFSRPLTSNNRINTNKQNLFNQNSSIIQSGNDLQLTNILNQRPKNQIPFQNLNPAFSEVALNNSLNQYQYQQQNNSAYVASKKGTLYPGITANHKHIDRIEKYFCSNIQKKTTQLQSQAEQQKKQLQHLKFQQSKLIGTSINLGDNVPLTSLNTVTHLGSISSKRRLHQHELFI</sequence>
<feature type="compositionally biased region" description="Basic residues" evidence="2">
    <location>
        <begin position="245"/>
        <end position="259"/>
    </location>
</feature>
<dbReference type="AlphaFoldDB" id="A0A078AZF6"/>
<feature type="region of interest" description="Disordered" evidence="2">
    <location>
        <begin position="501"/>
        <end position="538"/>
    </location>
</feature>
<evidence type="ECO:0000313" key="4">
    <source>
        <dbReference type="Proteomes" id="UP000039865"/>
    </source>
</evidence>
<dbReference type="Proteomes" id="UP000039865">
    <property type="component" value="Unassembled WGS sequence"/>
</dbReference>
<reference evidence="3 4" key="1">
    <citation type="submission" date="2014-06" db="EMBL/GenBank/DDBJ databases">
        <authorList>
            <person name="Swart Estienne"/>
        </authorList>
    </citation>
    <scope>NUCLEOTIDE SEQUENCE [LARGE SCALE GENOMIC DNA]</scope>
    <source>
        <strain evidence="3 4">130c</strain>
    </source>
</reference>
<feature type="coiled-coil region" evidence="1">
    <location>
        <begin position="211"/>
        <end position="238"/>
    </location>
</feature>
<dbReference type="InParanoid" id="A0A078AZF6"/>
<evidence type="ECO:0000313" key="3">
    <source>
        <dbReference type="EMBL" id="CDW87820.1"/>
    </source>
</evidence>
<feature type="compositionally biased region" description="Polar residues" evidence="2">
    <location>
        <begin position="519"/>
        <end position="530"/>
    </location>
</feature>
<protein>
    <submittedName>
        <fullName evidence="3">Uncharacterized protein</fullName>
    </submittedName>
</protein>
<evidence type="ECO:0000256" key="1">
    <source>
        <dbReference type="SAM" id="Coils"/>
    </source>
</evidence>
<dbReference type="EMBL" id="CCKQ01015969">
    <property type="protein sequence ID" value="CDW87820.1"/>
    <property type="molecule type" value="Genomic_DNA"/>
</dbReference>
<evidence type="ECO:0000256" key="2">
    <source>
        <dbReference type="SAM" id="MobiDB-lite"/>
    </source>
</evidence>
<gene>
    <name evidence="3" type="primary">Contig10526.g11243</name>
    <name evidence="3" type="ORF">STYLEM_16933</name>
</gene>
<name>A0A078AZF6_STYLE</name>
<feature type="compositionally biased region" description="Polar residues" evidence="2">
    <location>
        <begin position="294"/>
        <end position="307"/>
    </location>
</feature>
<feature type="compositionally biased region" description="Polar residues" evidence="2">
    <location>
        <begin position="457"/>
        <end position="468"/>
    </location>
</feature>
<keyword evidence="1" id="KW-0175">Coiled coil</keyword>
<keyword evidence="4" id="KW-1185">Reference proteome</keyword>
<organism evidence="3 4">
    <name type="scientific">Stylonychia lemnae</name>
    <name type="common">Ciliate</name>
    <dbReference type="NCBI Taxonomy" id="5949"/>
    <lineage>
        <taxon>Eukaryota</taxon>
        <taxon>Sar</taxon>
        <taxon>Alveolata</taxon>
        <taxon>Ciliophora</taxon>
        <taxon>Intramacronucleata</taxon>
        <taxon>Spirotrichea</taxon>
        <taxon>Stichotrichia</taxon>
        <taxon>Sporadotrichida</taxon>
        <taxon>Oxytrichidae</taxon>
        <taxon>Stylonychinae</taxon>
        <taxon>Stylonychia</taxon>
    </lineage>
</organism>